<evidence type="ECO:0000256" key="3">
    <source>
        <dbReference type="SAM" id="Coils"/>
    </source>
</evidence>
<keyword evidence="4" id="KW-1133">Transmembrane helix</keyword>
<dbReference type="Gene3D" id="1.20.5.1000">
    <property type="entry name" value="arf6 gtpase in complex with a specific effector, jip4"/>
    <property type="match status" value="1"/>
</dbReference>
<reference evidence="6" key="2">
    <citation type="submission" date="2025-09" db="UniProtKB">
        <authorList>
            <consortium name="Ensembl"/>
        </authorList>
    </citation>
    <scope>IDENTIFICATION</scope>
</reference>
<evidence type="ECO:0000313" key="7">
    <source>
        <dbReference type="Proteomes" id="UP000694523"/>
    </source>
</evidence>
<evidence type="ECO:0000313" key="6">
    <source>
        <dbReference type="Ensembl" id="ENSNMLP00000013003.1"/>
    </source>
</evidence>
<dbReference type="AlphaFoldDB" id="A0A8C6SYP2"/>
<reference evidence="6" key="1">
    <citation type="submission" date="2025-08" db="UniProtKB">
        <authorList>
            <consortium name="Ensembl"/>
        </authorList>
    </citation>
    <scope>IDENTIFICATION</scope>
</reference>
<dbReference type="CDD" id="cd03590">
    <property type="entry name" value="CLECT_DC-SIGN_like"/>
    <property type="match status" value="1"/>
</dbReference>
<feature type="domain" description="C-type lectin" evidence="5">
    <location>
        <begin position="344"/>
        <end position="464"/>
    </location>
</feature>
<dbReference type="InterPro" id="IPR001304">
    <property type="entry name" value="C-type_lectin-like"/>
</dbReference>
<dbReference type="PROSITE" id="PS00615">
    <property type="entry name" value="C_TYPE_LECTIN_1"/>
    <property type="match status" value="1"/>
</dbReference>
<dbReference type="InterPro" id="IPR050111">
    <property type="entry name" value="C-type_lectin/snaclec_domain"/>
</dbReference>
<dbReference type="InterPro" id="IPR033989">
    <property type="entry name" value="CD209-like_CTLD"/>
</dbReference>
<dbReference type="GO" id="GO:0030246">
    <property type="term" value="F:carbohydrate binding"/>
    <property type="evidence" value="ECO:0007669"/>
    <property type="project" value="UniProtKB-KW"/>
</dbReference>
<dbReference type="SMART" id="SM00034">
    <property type="entry name" value="CLECT"/>
    <property type="match status" value="1"/>
</dbReference>
<evidence type="ECO:0000256" key="1">
    <source>
        <dbReference type="ARBA" id="ARBA00022734"/>
    </source>
</evidence>
<accession>A0A8C6SYP2</accession>
<protein>
    <recommendedName>
        <fullName evidence="5">C-type lectin domain-containing protein</fullName>
    </recommendedName>
</protein>
<feature type="coiled-coil region" evidence="3">
    <location>
        <begin position="80"/>
        <end position="331"/>
    </location>
</feature>
<keyword evidence="1" id="KW-0430">Lectin</keyword>
<dbReference type="Pfam" id="PF00059">
    <property type="entry name" value="Lectin_C"/>
    <property type="match status" value="1"/>
</dbReference>
<evidence type="ECO:0000256" key="4">
    <source>
        <dbReference type="SAM" id="Phobius"/>
    </source>
</evidence>
<dbReference type="Gene3D" id="3.10.100.10">
    <property type="entry name" value="Mannose-Binding Protein A, subunit A"/>
    <property type="match status" value="1"/>
</dbReference>
<evidence type="ECO:0000256" key="2">
    <source>
        <dbReference type="ARBA" id="ARBA00023157"/>
    </source>
</evidence>
<dbReference type="InterPro" id="IPR018378">
    <property type="entry name" value="C-type_lectin_CS"/>
</dbReference>
<dbReference type="PROSITE" id="PS50041">
    <property type="entry name" value="C_TYPE_LECTIN_2"/>
    <property type="match status" value="1"/>
</dbReference>
<dbReference type="Proteomes" id="UP000694523">
    <property type="component" value="Unplaced"/>
</dbReference>
<name>A0A8C6SYP2_9GOBI</name>
<keyword evidence="2" id="KW-1015">Disulfide bond</keyword>
<keyword evidence="3" id="KW-0175">Coiled coil</keyword>
<dbReference type="InterPro" id="IPR016186">
    <property type="entry name" value="C-type_lectin-like/link_sf"/>
</dbReference>
<keyword evidence="4" id="KW-0812">Transmembrane</keyword>
<dbReference type="InterPro" id="IPR016187">
    <property type="entry name" value="CTDL_fold"/>
</dbReference>
<dbReference type="PANTHER" id="PTHR22803">
    <property type="entry name" value="MANNOSE, PHOSPHOLIPASE, LECTIN RECEPTOR RELATED"/>
    <property type="match status" value="1"/>
</dbReference>
<feature type="transmembrane region" description="Helical" evidence="4">
    <location>
        <begin position="44"/>
        <end position="63"/>
    </location>
</feature>
<organism evidence="6 7">
    <name type="scientific">Neogobius melanostomus</name>
    <name type="common">round goby</name>
    <dbReference type="NCBI Taxonomy" id="47308"/>
    <lineage>
        <taxon>Eukaryota</taxon>
        <taxon>Metazoa</taxon>
        <taxon>Chordata</taxon>
        <taxon>Craniata</taxon>
        <taxon>Vertebrata</taxon>
        <taxon>Euteleostomi</taxon>
        <taxon>Actinopterygii</taxon>
        <taxon>Neopterygii</taxon>
        <taxon>Teleostei</taxon>
        <taxon>Neoteleostei</taxon>
        <taxon>Acanthomorphata</taxon>
        <taxon>Gobiaria</taxon>
        <taxon>Gobiiformes</taxon>
        <taxon>Gobioidei</taxon>
        <taxon>Gobiidae</taxon>
        <taxon>Benthophilinae</taxon>
        <taxon>Neogobiini</taxon>
        <taxon>Neogobius</taxon>
    </lineage>
</organism>
<dbReference type="Ensembl" id="ENSNMLT00000014654.1">
    <property type="protein sequence ID" value="ENSNMLP00000013003.1"/>
    <property type="gene ID" value="ENSNMLG00000008784.1"/>
</dbReference>
<keyword evidence="7" id="KW-1185">Reference proteome</keyword>
<evidence type="ECO:0000259" key="5">
    <source>
        <dbReference type="PROSITE" id="PS50041"/>
    </source>
</evidence>
<proteinExistence type="predicted"/>
<sequence>MSMEYTNFSEANMDIDDSKIAHRSLLMDTNKLRFSVYTFKQNPYRVATVCLGVFCVLLVVGLIGQSVSYRRVQEESTNKLQNVNADKDGLQKSLSSVQKEKSKIEQRQRELEQNVDRLSRRKEQVQNAYNTLAEEMNKARESESALKSSKAALTQELQQLNATTNKLQSDNAALLMARDLFEVELKQAVQLKTNLEKSYKTLTAEKNILQNSFNNVSRVKDQLHLSYSNLMMEIETLEKQLHITTNEKDQAQTGHIDAKTATDSLQVMYDLLVKGMEQMNSSYNELLREKQEQEKSCGLTRAEKDSLMEMNGNLTAERDQLQLEITKLNATIAAKRCPSGWRSYMYSCYYTSATKKNWKNSRDNCKNKGADLAIITSQEEMNFINGLYSSDKEVWIGLTDESAEGRFHWVDGTPLNPNATFWGSGQPNSYEGRNQDCVEFWHRAKGNGEWNDESCKIEQYWICEL</sequence>
<dbReference type="SUPFAM" id="SSF56436">
    <property type="entry name" value="C-type lectin-like"/>
    <property type="match status" value="1"/>
</dbReference>
<keyword evidence="4" id="KW-0472">Membrane</keyword>